<dbReference type="PANTHER" id="PTHR31268">
    <property type="match status" value="1"/>
</dbReference>
<evidence type="ECO:0000256" key="4">
    <source>
        <dbReference type="ARBA" id="ARBA00049426"/>
    </source>
</evidence>
<dbReference type="Proteomes" id="UP001459277">
    <property type="component" value="Unassembled WGS sequence"/>
</dbReference>
<comment type="similarity">
    <text evidence="1">Belongs to the glycosyl hydrolases 36 family.</text>
</comment>
<sequence>MTITATPSVKDGCLMVRGRVVLTGVPENVAVSQVGSGGSAFLGATSTSPSSRHVFSLGVLEGGYKFLSLFRVKIWWMIPRVGKSGSEIPLETQMLLLEAREQSALHDEISPDPNYTENTFYILFLPVLEGQFRTSLQGTPANELQFCVESGDVNVQTSQSLEAVFINSGHNPFELLKNSIKILEKQKGTFSHIENKKMPPHLDWFGWCTWDAFYTEVSPQGINEGLQSFLEGGCLPKFLIIDDGWQETVNEFSKEGEPFTEGTQFASRLVDIKENNKFKSLGSDNTCIDLHDFIDSIKDKYGIKFVYMWHALAGYWGGVLPSSETMKKYNPKIAYPIQSPGNTGNLRDIVMDSLEQYGVGVIEPQKIFEFYNDLHSYLASCSVDGVKVDVQNLIETLGTGVGGRVSLTRCYQEALEKSIARNFKDNNLTCCMSHNSDSIYSSKKSAVARASEDFTPREPTFQTLHIASVAFNSLLLGEIVVPDWDMFHSKHDTAEFHAAARAIGGCAVYVSDKPGKQDFKILRKLVLPDGSILRARYAGRPSRDCLFIDPVMDRKSMLKIWNLNKLSGVIGVFNCQGAGSWPLKEVAQDICNATSTSSSISCHVSPHDVEFLEEVADESWNGDCAIYAFNSGSLTKLPRKGSLEVSLKTLTCELYTISPIRVFGNDLLFTPLGLLDMYNSGGAVEALNCTKDLSSCTIKIKGRGCGRFGAYSSTNPKCCMLPAHLDWFGWNTWDAFYTNDSAEAIEDGLRNFSEGGCPPKCLFIDDGWQNTAYEDDEQFTEDTKLAYIWHALTGYWGGLLPDSEALERFSPKFAYPVQSPGNLSHIICVTIDQMQKGGVEFVLSSKIFDFYNDLHGYLASCGIDGVKVDVQNIVETVGAGYGGRVTLISHYQEALEKSVMRNFKSSNLICSMSMSNDYLYRVTITRLTSMAQQEHWVGVQLIDKPGSHNFNIIRKLVLPDGSILRDRCAGRPTRDCLFNDPVTDGKSLLKIWNLNKLSGIIGVFNCQRAGKWPPVPGSRYLRPPGSAPSLECHVSPEDVEFLKEVAGESWNGTCAVYAFHSGSLSTMPKKGSFEVCLGLLKSEIFTISPIRVLGHDIQFAPIGLLDMYNSGGAIEALECNDGESAYMVKVQVQGCGRFGAYSNTKPRFCTVDSKEKHFMYNALASDGLLIINLQGECSFRDIEIVY</sequence>
<reference evidence="5 6" key="1">
    <citation type="submission" date="2024-01" db="EMBL/GenBank/DDBJ databases">
        <title>A telomere-to-telomere, gap-free genome of sweet tea (Lithocarpus litseifolius).</title>
        <authorList>
            <person name="Zhou J."/>
        </authorList>
    </citation>
    <scope>NUCLEOTIDE SEQUENCE [LARGE SCALE GENOMIC DNA]</scope>
    <source>
        <strain evidence="5">Zhou-2022a</strain>
        <tissue evidence="5">Leaf</tissue>
    </source>
</reference>
<accession>A0AAW2CDQ2</accession>
<keyword evidence="6" id="KW-1185">Reference proteome</keyword>
<dbReference type="GO" id="GO:0047274">
    <property type="term" value="F:galactinol-sucrose galactosyltransferase activity"/>
    <property type="evidence" value="ECO:0007669"/>
    <property type="project" value="UniProtKB-EC"/>
</dbReference>
<evidence type="ECO:0000256" key="1">
    <source>
        <dbReference type="ARBA" id="ARBA00007240"/>
    </source>
</evidence>
<protein>
    <recommendedName>
        <fullName evidence="2">galactinol--sucrose galactosyltransferase</fullName>
        <ecNumber evidence="2">2.4.1.82</ecNumber>
    </recommendedName>
</protein>
<proteinExistence type="inferred from homology"/>
<comment type="caution">
    <text evidence="5">The sequence shown here is derived from an EMBL/GenBank/DDBJ whole genome shotgun (WGS) entry which is preliminary data.</text>
</comment>
<comment type="catalytic activity">
    <reaction evidence="4">
        <text>alpha-D-galactosyl-(1-&gt;3)-1D-myo-inositol + sucrose = raffinose + myo-inositol</text>
        <dbReference type="Rhea" id="RHEA:20161"/>
        <dbReference type="ChEBI" id="CHEBI:16634"/>
        <dbReference type="ChEBI" id="CHEBI:17268"/>
        <dbReference type="ChEBI" id="CHEBI:17505"/>
        <dbReference type="ChEBI" id="CHEBI:17992"/>
        <dbReference type="EC" id="2.4.1.82"/>
    </reaction>
</comment>
<organism evidence="5 6">
    <name type="scientific">Lithocarpus litseifolius</name>
    <dbReference type="NCBI Taxonomy" id="425828"/>
    <lineage>
        <taxon>Eukaryota</taxon>
        <taxon>Viridiplantae</taxon>
        <taxon>Streptophyta</taxon>
        <taxon>Embryophyta</taxon>
        <taxon>Tracheophyta</taxon>
        <taxon>Spermatophyta</taxon>
        <taxon>Magnoliopsida</taxon>
        <taxon>eudicotyledons</taxon>
        <taxon>Gunneridae</taxon>
        <taxon>Pentapetalae</taxon>
        <taxon>rosids</taxon>
        <taxon>fabids</taxon>
        <taxon>Fagales</taxon>
        <taxon>Fagaceae</taxon>
        <taxon>Lithocarpus</taxon>
    </lineage>
</organism>
<dbReference type="EMBL" id="JAZDWU010000007">
    <property type="protein sequence ID" value="KAK9995598.1"/>
    <property type="molecule type" value="Genomic_DNA"/>
</dbReference>
<gene>
    <name evidence="5" type="ORF">SO802_020284</name>
</gene>
<name>A0AAW2CDQ2_9ROSI</name>
<dbReference type="FunFam" id="3.20.20.70:FF:000504">
    <property type="entry name" value="Uncharacterized protein"/>
    <property type="match status" value="1"/>
</dbReference>
<dbReference type="PANTHER" id="PTHR31268:SF10">
    <property type="entry name" value="GALACTINOL--SUCROSE GALACTOSYLTRANSFERASE"/>
    <property type="match status" value="1"/>
</dbReference>
<dbReference type="SUPFAM" id="SSF51445">
    <property type="entry name" value="(Trans)glycosidases"/>
    <property type="match status" value="2"/>
</dbReference>
<dbReference type="InterPro" id="IPR017853">
    <property type="entry name" value="GH"/>
</dbReference>
<keyword evidence="3" id="KW-0119">Carbohydrate metabolism</keyword>
<evidence type="ECO:0000313" key="5">
    <source>
        <dbReference type="EMBL" id="KAK9995598.1"/>
    </source>
</evidence>
<dbReference type="Pfam" id="PF05691">
    <property type="entry name" value="Raffinose_syn"/>
    <property type="match status" value="3"/>
</dbReference>
<dbReference type="InterPro" id="IPR013785">
    <property type="entry name" value="Aldolase_TIM"/>
</dbReference>
<dbReference type="InterPro" id="IPR008811">
    <property type="entry name" value="Glycosyl_hydrolases_36"/>
</dbReference>
<dbReference type="AlphaFoldDB" id="A0AAW2CDQ2"/>
<evidence type="ECO:0000256" key="2">
    <source>
        <dbReference type="ARBA" id="ARBA00012708"/>
    </source>
</evidence>
<evidence type="ECO:0000256" key="3">
    <source>
        <dbReference type="ARBA" id="ARBA00023277"/>
    </source>
</evidence>
<dbReference type="EC" id="2.4.1.82" evidence="2"/>
<evidence type="ECO:0000313" key="6">
    <source>
        <dbReference type="Proteomes" id="UP001459277"/>
    </source>
</evidence>
<dbReference type="Gene3D" id="3.20.20.70">
    <property type="entry name" value="Aldolase class I"/>
    <property type="match status" value="2"/>
</dbReference>